<feature type="transmembrane region" description="Helical" evidence="4">
    <location>
        <begin position="74"/>
        <end position="92"/>
    </location>
</feature>
<accession>A0A1Z9YVU0</accession>
<dbReference type="OrthoDB" id="9810614at2"/>
<dbReference type="RefSeq" id="WP_087621322.1">
    <property type="nucleotide sequence ID" value="NZ_NEXX01000005.1"/>
</dbReference>
<dbReference type="Proteomes" id="UP000196536">
    <property type="component" value="Unassembled WGS sequence"/>
</dbReference>
<gene>
    <name evidence="6" type="ORF">CAP51_13760</name>
</gene>
<feature type="transmembrane region" description="Helical" evidence="4">
    <location>
        <begin position="160"/>
        <end position="183"/>
    </location>
</feature>
<evidence type="ECO:0000313" key="6">
    <source>
        <dbReference type="EMBL" id="OUY06321.1"/>
    </source>
</evidence>
<comment type="caution">
    <text evidence="6">The sequence shown here is derived from an EMBL/GenBank/DDBJ whole genome shotgun (WGS) entry which is preliminary data.</text>
</comment>
<keyword evidence="3 4" id="KW-0472">Membrane</keyword>
<dbReference type="InterPro" id="IPR047200">
    <property type="entry name" value="MFS_YcaD-like"/>
</dbReference>
<dbReference type="SUPFAM" id="SSF103473">
    <property type="entry name" value="MFS general substrate transporter"/>
    <property type="match status" value="1"/>
</dbReference>
<dbReference type="EMBL" id="NEXX01000005">
    <property type="protein sequence ID" value="OUY06321.1"/>
    <property type="molecule type" value="Genomic_DNA"/>
</dbReference>
<dbReference type="GO" id="GO:0022857">
    <property type="term" value="F:transmembrane transporter activity"/>
    <property type="evidence" value="ECO:0007669"/>
    <property type="project" value="InterPro"/>
</dbReference>
<feature type="transmembrane region" description="Helical" evidence="4">
    <location>
        <begin position="104"/>
        <end position="122"/>
    </location>
</feature>
<dbReference type="PROSITE" id="PS50850">
    <property type="entry name" value="MFS"/>
    <property type="match status" value="1"/>
</dbReference>
<dbReference type="AlphaFoldDB" id="A0A1Z9YVU0"/>
<protein>
    <submittedName>
        <fullName evidence="6">MFS transporter</fullName>
    </submittedName>
</protein>
<dbReference type="InterPro" id="IPR011701">
    <property type="entry name" value="MFS"/>
</dbReference>
<keyword evidence="2 4" id="KW-1133">Transmembrane helix</keyword>
<dbReference type="InterPro" id="IPR020846">
    <property type="entry name" value="MFS_dom"/>
</dbReference>
<name>A0A1Z9YVU0_9GAMM</name>
<feature type="transmembrane region" description="Helical" evidence="4">
    <location>
        <begin position="266"/>
        <end position="285"/>
    </location>
</feature>
<evidence type="ECO:0000256" key="2">
    <source>
        <dbReference type="ARBA" id="ARBA00022989"/>
    </source>
</evidence>
<feature type="transmembrane region" description="Helical" evidence="4">
    <location>
        <begin position="233"/>
        <end position="254"/>
    </location>
</feature>
<feature type="transmembrane region" description="Helical" evidence="4">
    <location>
        <begin position="204"/>
        <end position="227"/>
    </location>
</feature>
<evidence type="ECO:0000256" key="3">
    <source>
        <dbReference type="ARBA" id="ARBA00023136"/>
    </source>
</evidence>
<dbReference type="InterPro" id="IPR036259">
    <property type="entry name" value="MFS_trans_sf"/>
</dbReference>
<dbReference type="Gene3D" id="1.20.1250.20">
    <property type="entry name" value="MFS general substrate transporter like domains"/>
    <property type="match status" value="2"/>
</dbReference>
<evidence type="ECO:0000256" key="1">
    <source>
        <dbReference type="ARBA" id="ARBA00022692"/>
    </source>
</evidence>
<reference evidence="6 7" key="1">
    <citation type="submission" date="2017-05" db="EMBL/GenBank/DDBJ databases">
        <title>Acinetobacter populi ANC 5415 (= PBJ7), whole genome shotgun sequencing project.</title>
        <authorList>
            <person name="Nemec A."/>
            <person name="Radolfova-Krizova L."/>
        </authorList>
    </citation>
    <scope>NUCLEOTIDE SEQUENCE [LARGE SCALE GENOMIC DNA]</scope>
    <source>
        <strain evidence="6 7">PBJ7</strain>
    </source>
</reference>
<feature type="transmembrane region" description="Helical" evidence="4">
    <location>
        <begin position="134"/>
        <end position="154"/>
    </location>
</feature>
<feature type="transmembrane region" description="Helical" evidence="4">
    <location>
        <begin position="43"/>
        <end position="62"/>
    </location>
</feature>
<dbReference type="CDD" id="cd17477">
    <property type="entry name" value="MFS_YcaD_like"/>
    <property type="match status" value="1"/>
</dbReference>
<feature type="transmembrane region" description="Helical" evidence="4">
    <location>
        <begin position="331"/>
        <end position="350"/>
    </location>
</feature>
<sequence>MSKHLLFSVLGPLLGLFIISLGNGFISSITSLKLDAEGTSDVMIGFVSSCYFIGLALGAIFSDRLILRIGHIRAYSGFASLTAITFLLQGLYFDPWFWACLRLVNGWAIIGIFLIVESWLLLSSDQKMRGRLLAIYMIAFYGSGMFGQISLGIMSEWDEMIPFVLAGILGSLSVLPMVILPRISPEIKEVRPLGIKALFDMSPTGVMACFVSGITIAAVYALFPIYFQRMGLNIHQVGQLMACVILGAMVLQYPIGRWSDHQDRQVVLISLSIFCAVLTLGILFFPATHLLLMVLFFLIGGGIFAVYPVAVSHATDRATIEQLIPSIQGLLLINSIGSVFSPFAISALMSVMGNKGLFWVFFVINIALAIFLMNRRQIRPAPEPVAPFVTATQMSPIGAEIRITEQLEQATIQQREANTDESNTKS</sequence>
<keyword evidence="7" id="KW-1185">Reference proteome</keyword>
<dbReference type="PANTHER" id="PTHR23521">
    <property type="entry name" value="TRANSPORTER MFS SUPERFAMILY"/>
    <property type="match status" value="1"/>
</dbReference>
<dbReference type="PANTHER" id="PTHR23521:SF3">
    <property type="entry name" value="MFS TRANSPORTER"/>
    <property type="match status" value="1"/>
</dbReference>
<proteinExistence type="predicted"/>
<evidence type="ECO:0000313" key="7">
    <source>
        <dbReference type="Proteomes" id="UP000196536"/>
    </source>
</evidence>
<organism evidence="6 7">
    <name type="scientific">Acinetobacter populi</name>
    <dbReference type="NCBI Taxonomy" id="1582270"/>
    <lineage>
        <taxon>Bacteria</taxon>
        <taxon>Pseudomonadati</taxon>
        <taxon>Pseudomonadota</taxon>
        <taxon>Gammaproteobacteria</taxon>
        <taxon>Moraxellales</taxon>
        <taxon>Moraxellaceae</taxon>
        <taxon>Acinetobacter</taxon>
    </lineage>
</organism>
<feature type="transmembrane region" description="Helical" evidence="4">
    <location>
        <begin position="291"/>
        <end position="310"/>
    </location>
</feature>
<evidence type="ECO:0000259" key="5">
    <source>
        <dbReference type="PROSITE" id="PS50850"/>
    </source>
</evidence>
<dbReference type="GO" id="GO:0005886">
    <property type="term" value="C:plasma membrane"/>
    <property type="evidence" value="ECO:0007669"/>
    <property type="project" value="TreeGrafter"/>
</dbReference>
<feature type="domain" description="Major facilitator superfamily (MFS) profile" evidence="5">
    <location>
        <begin position="8"/>
        <end position="377"/>
    </location>
</feature>
<keyword evidence="1 4" id="KW-0812">Transmembrane</keyword>
<evidence type="ECO:0000256" key="4">
    <source>
        <dbReference type="SAM" id="Phobius"/>
    </source>
</evidence>
<feature type="transmembrane region" description="Helical" evidence="4">
    <location>
        <begin position="356"/>
        <end position="373"/>
    </location>
</feature>
<dbReference type="Pfam" id="PF07690">
    <property type="entry name" value="MFS_1"/>
    <property type="match status" value="1"/>
</dbReference>